<dbReference type="InterPro" id="IPR011006">
    <property type="entry name" value="CheY-like_superfamily"/>
</dbReference>
<dbReference type="GO" id="GO:0032993">
    <property type="term" value="C:protein-DNA complex"/>
    <property type="evidence" value="ECO:0007669"/>
    <property type="project" value="TreeGrafter"/>
</dbReference>
<dbReference type="PANTHER" id="PTHR48111">
    <property type="entry name" value="REGULATOR OF RPOS"/>
    <property type="match status" value="1"/>
</dbReference>
<dbReference type="Gene3D" id="1.10.10.10">
    <property type="entry name" value="Winged helix-like DNA-binding domain superfamily/Winged helix DNA-binding domain"/>
    <property type="match status" value="1"/>
</dbReference>
<reference evidence="12" key="2">
    <citation type="journal article" date="2021" name="PeerJ">
        <title>Extensive microbial diversity within the chicken gut microbiome revealed by metagenomics and culture.</title>
        <authorList>
            <person name="Gilroy R."/>
            <person name="Ravi A."/>
            <person name="Getino M."/>
            <person name="Pursley I."/>
            <person name="Horton D.L."/>
            <person name="Alikhan N.F."/>
            <person name="Baker D."/>
            <person name="Gharbi K."/>
            <person name="Hall N."/>
            <person name="Watson M."/>
            <person name="Adriaenssens E.M."/>
            <person name="Foster-Nyarko E."/>
            <person name="Jarju S."/>
            <person name="Secka A."/>
            <person name="Antonio M."/>
            <person name="Oren A."/>
            <person name="Chaudhuri R.R."/>
            <person name="La Ragione R."/>
            <person name="Hildebrand F."/>
            <person name="Pallen M.J."/>
        </authorList>
    </citation>
    <scope>NUCLEOTIDE SEQUENCE</scope>
    <source>
        <strain evidence="12">ChiSjej3B21-11622</strain>
    </source>
</reference>
<dbReference type="PROSITE" id="PS50110">
    <property type="entry name" value="RESPONSE_REGULATORY"/>
    <property type="match status" value="1"/>
</dbReference>
<feature type="domain" description="OmpR/PhoB-type" evidence="11">
    <location>
        <begin position="125"/>
        <end position="222"/>
    </location>
</feature>
<evidence type="ECO:0000256" key="4">
    <source>
        <dbReference type="ARBA" id="ARBA00023015"/>
    </source>
</evidence>
<dbReference type="PROSITE" id="PS51755">
    <property type="entry name" value="OMPR_PHOB"/>
    <property type="match status" value="1"/>
</dbReference>
<gene>
    <name evidence="12" type="ORF">IAB26_00705</name>
</gene>
<dbReference type="Gene3D" id="6.10.250.690">
    <property type="match status" value="1"/>
</dbReference>
<comment type="caution">
    <text evidence="12">The sequence shown here is derived from an EMBL/GenBank/DDBJ whole genome shotgun (WGS) entry which is preliminary data.</text>
</comment>
<dbReference type="AlphaFoldDB" id="A0A9D1D0S5"/>
<evidence type="ECO:0000256" key="6">
    <source>
        <dbReference type="ARBA" id="ARBA00023163"/>
    </source>
</evidence>
<dbReference type="CDD" id="cd00383">
    <property type="entry name" value="trans_reg_C"/>
    <property type="match status" value="1"/>
</dbReference>
<dbReference type="GO" id="GO:0000156">
    <property type="term" value="F:phosphorelay response regulator activity"/>
    <property type="evidence" value="ECO:0007669"/>
    <property type="project" value="TreeGrafter"/>
</dbReference>
<proteinExistence type="predicted"/>
<dbReference type="EMBL" id="DVFT01000012">
    <property type="protein sequence ID" value="HIQ95059.1"/>
    <property type="molecule type" value="Genomic_DNA"/>
</dbReference>
<dbReference type="GO" id="GO:0005829">
    <property type="term" value="C:cytosol"/>
    <property type="evidence" value="ECO:0007669"/>
    <property type="project" value="TreeGrafter"/>
</dbReference>
<dbReference type="InterPro" id="IPR001867">
    <property type="entry name" value="OmpR/PhoB-type_DNA-bd"/>
</dbReference>
<name>A0A9D1D0S5_9FIRM</name>
<feature type="domain" description="Response regulatory" evidence="10">
    <location>
        <begin position="1"/>
        <end position="117"/>
    </location>
</feature>
<keyword evidence="6" id="KW-0804">Transcription</keyword>
<dbReference type="Pfam" id="PF00072">
    <property type="entry name" value="Response_reg"/>
    <property type="match status" value="1"/>
</dbReference>
<reference evidence="12" key="1">
    <citation type="submission" date="2020-10" db="EMBL/GenBank/DDBJ databases">
        <authorList>
            <person name="Gilroy R."/>
        </authorList>
    </citation>
    <scope>NUCLEOTIDE SEQUENCE</scope>
    <source>
        <strain evidence="12">ChiSjej3B21-11622</strain>
    </source>
</reference>
<dbReference type="InterPro" id="IPR039420">
    <property type="entry name" value="WalR-like"/>
</dbReference>
<evidence type="ECO:0000313" key="13">
    <source>
        <dbReference type="Proteomes" id="UP000886886"/>
    </source>
</evidence>
<dbReference type="InterPro" id="IPR036388">
    <property type="entry name" value="WH-like_DNA-bd_sf"/>
</dbReference>
<feature type="DNA-binding region" description="OmpR/PhoB-type" evidence="9">
    <location>
        <begin position="125"/>
        <end position="222"/>
    </location>
</feature>
<dbReference type="PANTHER" id="PTHR48111:SF73">
    <property type="entry name" value="ALKALINE PHOSPHATASE SYNTHESIS TRANSCRIPTIONAL REGULATORY PROTEIN PHOP"/>
    <property type="match status" value="1"/>
</dbReference>
<evidence type="ECO:0000256" key="7">
    <source>
        <dbReference type="ARBA" id="ARBA00024867"/>
    </source>
</evidence>
<evidence type="ECO:0000256" key="3">
    <source>
        <dbReference type="ARBA" id="ARBA00023012"/>
    </source>
</evidence>
<evidence type="ECO:0000259" key="10">
    <source>
        <dbReference type="PROSITE" id="PS50110"/>
    </source>
</evidence>
<evidence type="ECO:0000313" key="12">
    <source>
        <dbReference type="EMBL" id="HIQ95059.1"/>
    </source>
</evidence>
<evidence type="ECO:0000256" key="9">
    <source>
        <dbReference type="PROSITE-ProRule" id="PRU01091"/>
    </source>
</evidence>
<dbReference type="SMART" id="SM00862">
    <property type="entry name" value="Trans_reg_C"/>
    <property type="match status" value="1"/>
</dbReference>
<dbReference type="GO" id="GO:0000976">
    <property type="term" value="F:transcription cis-regulatory region binding"/>
    <property type="evidence" value="ECO:0007669"/>
    <property type="project" value="TreeGrafter"/>
</dbReference>
<keyword evidence="3" id="KW-0902">Two-component regulatory system</keyword>
<accession>A0A9D1D0S5</accession>
<keyword evidence="4" id="KW-0805">Transcription regulation</keyword>
<evidence type="ECO:0000256" key="2">
    <source>
        <dbReference type="ARBA" id="ARBA00022553"/>
    </source>
</evidence>
<organism evidence="12 13">
    <name type="scientific">Candidatus Limivivens merdigallinarum</name>
    <dbReference type="NCBI Taxonomy" id="2840859"/>
    <lineage>
        <taxon>Bacteria</taxon>
        <taxon>Bacillati</taxon>
        <taxon>Bacillota</taxon>
        <taxon>Clostridia</taxon>
        <taxon>Lachnospirales</taxon>
        <taxon>Lachnospiraceae</taxon>
        <taxon>Lachnospiraceae incertae sedis</taxon>
        <taxon>Candidatus Limivivens</taxon>
    </lineage>
</organism>
<protein>
    <recommendedName>
        <fullName evidence="1">Stage 0 sporulation protein A homolog</fullName>
    </recommendedName>
</protein>
<dbReference type="Pfam" id="PF00486">
    <property type="entry name" value="Trans_reg_C"/>
    <property type="match status" value="1"/>
</dbReference>
<dbReference type="FunFam" id="1.10.10.10:FF:000018">
    <property type="entry name" value="DNA-binding response regulator ResD"/>
    <property type="match status" value="1"/>
</dbReference>
<dbReference type="SUPFAM" id="SSF52172">
    <property type="entry name" value="CheY-like"/>
    <property type="match status" value="1"/>
</dbReference>
<evidence type="ECO:0000256" key="8">
    <source>
        <dbReference type="PROSITE-ProRule" id="PRU00169"/>
    </source>
</evidence>
<dbReference type="InterPro" id="IPR016032">
    <property type="entry name" value="Sig_transdc_resp-reg_C-effctor"/>
</dbReference>
<dbReference type="SMART" id="SM00448">
    <property type="entry name" value="REC"/>
    <property type="match status" value="1"/>
</dbReference>
<keyword evidence="2 8" id="KW-0597">Phosphoprotein</keyword>
<evidence type="ECO:0000259" key="11">
    <source>
        <dbReference type="PROSITE" id="PS51755"/>
    </source>
</evidence>
<keyword evidence="5 9" id="KW-0238">DNA-binding</keyword>
<evidence type="ECO:0000256" key="1">
    <source>
        <dbReference type="ARBA" id="ARBA00018672"/>
    </source>
</evidence>
<dbReference type="GO" id="GO:0006355">
    <property type="term" value="P:regulation of DNA-templated transcription"/>
    <property type="evidence" value="ECO:0007669"/>
    <property type="project" value="InterPro"/>
</dbReference>
<comment type="function">
    <text evidence="7">May play the central regulatory role in sporulation. It may be an element of the effector pathway responsible for the activation of sporulation genes in response to nutritional stress. Spo0A may act in concert with spo0H (a sigma factor) to control the expression of some genes that are critical to the sporulation process.</text>
</comment>
<dbReference type="InterPro" id="IPR001789">
    <property type="entry name" value="Sig_transdc_resp-reg_receiver"/>
</dbReference>
<dbReference type="SUPFAM" id="SSF46894">
    <property type="entry name" value="C-terminal effector domain of the bipartite response regulators"/>
    <property type="match status" value="1"/>
</dbReference>
<dbReference type="Gene3D" id="3.40.50.2300">
    <property type="match status" value="1"/>
</dbReference>
<evidence type="ECO:0000256" key="5">
    <source>
        <dbReference type="ARBA" id="ARBA00023125"/>
    </source>
</evidence>
<sequence length="225" mass="25955">MIYLLEDDDSIRELVTYTLNSQRMEARGFSRPSEFWEAMEEEIPSLLLLDIMLPEEDGLHILKKIRSHSETKALPIIMLTAKGSEYDTVLGLDSGADDYVPKPFRMMELLSRIRALLRRTEKQEEDVSYREGVLYVCPSHHIVKVNDQEVVLTLKEFELLCLLISEKGRVFTRAQLLDKIWGYEFDGESRTVDVHIRTLRQKLKEAGDYIETVRGIGYKIGGSAQ</sequence>
<dbReference type="Proteomes" id="UP000886886">
    <property type="component" value="Unassembled WGS sequence"/>
</dbReference>
<feature type="modified residue" description="4-aspartylphosphate" evidence="8">
    <location>
        <position position="50"/>
    </location>
</feature>